<comment type="caution">
    <text evidence="10">Lacks conserved residue(s) required for the propagation of feature annotation.</text>
</comment>
<evidence type="ECO:0000256" key="3">
    <source>
        <dbReference type="ARBA" id="ARBA00022448"/>
    </source>
</evidence>
<accession>A0ABT6F8X2</accession>
<dbReference type="PRINTS" id="PR01264">
    <property type="entry name" value="MECHCHANNEL"/>
</dbReference>
<comment type="caution">
    <text evidence="11">The sequence shown here is derived from an EMBL/GenBank/DDBJ whole genome shotgun (WGS) entry which is preliminary data.</text>
</comment>
<evidence type="ECO:0000313" key="11">
    <source>
        <dbReference type="EMBL" id="MDG3003977.1"/>
    </source>
</evidence>
<dbReference type="InterPro" id="IPR037673">
    <property type="entry name" value="MSC/AndL"/>
</dbReference>
<dbReference type="Pfam" id="PF01741">
    <property type="entry name" value="MscL"/>
    <property type="match status" value="1"/>
</dbReference>
<comment type="subunit">
    <text evidence="10">Homopentamer.</text>
</comment>
<evidence type="ECO:0000256" key="5">
    <source>
        <dbReference type="ARBA" id="ARBA00022692"/>
    </source>
</evidence>
<comment type="subcellular location">
    <subcellularLocation>
        <location evidence="1 10">Cell membrane</location>
        <topology evidence="1 10">Multi-pass membrane protein</topology>
    </subcellularLocation>
</comment>
<feature type="transmembrane region" description="Helical" evidence="10">
    <location>
        <begin position="88"/>
        <end position="109"/>
    </location>
</feature>
<evidence type="ECO:0000256" key="10">
    <source>
        <dbReference type="HAMAP-Rule" id="MF_00115"/>
    </source>
</evidence>
<evidence type="ECO:0000313" key="12">
    <source>
        <dbReference type="Proteomes" id="UP001216907"/>
    </source>
</evidence>
<keyword evidence="7 10" id="KW-0406">Ion transport</keyword>
<comment type="function">
    <text evidence="10">Channel that opens in response to stretch forces in the membrane lipid bilayer. May participate in the regulation of osmotic pressure changes within the cell.</text>
</comment>
<reference evidence="11 12" key="1">
    <citation type="submission" date="2023-03" db="EMBL/GenBank/DDBJ databases">
        <title>Paludisphaera mucosa sp. nov. a novel planctomycete from northern fen.</title>
        <authorList>
            <person name="Ivanova A."/>
        </authorList>
    </citation>
    <scope>NUCLEOTIDE SEQUENCE [LARGE SCALE GENOMIC DNA]</scope>
    <source>
        <strain evidence="11 12">Pla2</strain>
    </source>
</reference>
<sequence length="150" mass="16758">MGLKNIDPTREVWSLLEQFKKFAFKGNVVDLAVGVVVGTAFGKIVDSLVKNIIMPVLGVFLPADQGYQHWAWTIDGKTIPYGQFLAEIVNFLIVAAALFVFVVKFLGWLTRNSKEEAAKPTPALTKDQMLLEEIRNLLRERVEAGLEARP</sequence>
<dbReference type="SUPFAM" id="SSF81330">
    <property type="entry name" value="Gated mechanosensitive channel"/>
    <property type="match status" value="1"/>
</dbReference>
<evidence type="ECO:0000256" key="8">
    <source>
        <dbReference type="ARBA" id="ARBA00023136"/>
    </source>
</evidence>
<dbReference type="PANTHER" id="PTHR30266:SF2">
    <property type="entry name" value="LARGE-CONDUCTANCE MECHANOSENSITIVE CHANNEL"/>
    <property type="match status" value="1"/>
</dbReference>
<evidence type="ECO:0000256" key="9">
    <source>
        <dbReference type="ARBA" id="ARBA00023303"/>
    </source>
</evidence>
<keyword evidence="12" id="KW-1185">Reference proteome</keyword>
<name>A0ABT6F8X2_9BACT</name>
<dbReference type="EMBL" id="JARRAG010000001">
    <property type="protein sequence ID" value="MDG3003977.1"/>
    <property type="molecule type" value="Genomic_DNA"/>
</dbReference>
<dbReference type="Proteomes" id="UP001216907">
    <property type="component" value="Unassembled WGS sequence"/>
</dbReference>
<protein>
    <recommendedName>
        <fullName evidence="10">Large-conductance mechanosensitive channel</fullName>
    </recommendedName>
</protein>
<keyword evidence="8 10" id="KW-0472">Membrane</keyword>
<keyword evidence="4 10" id="KW-1003">Cell membrane</keyword>
<dbReference type="PANTHER" id="PTHR30266">
    <property type="entry name" value="MECHANOSENSITIVE CHANNEL MSCL"/>
    <property type="match status" value="1"/>
</dbReference>
<dbReference type="NCBIfam" id="TIGR00220">
    <property type="entry name" value="mscL"/>
    <property type="match status" value="1"/>
</dbReference>
<evidence type="ECO:0000256" key="6">
    <source>
        <dbReference type="ARBA" id="ARBA00022989"/>
    </source>
</evidence>
<dbReference type="InterPro" id="IPR036019">
    <property type="entry name" value="MscL_channel"/>
</dbReference>
<dbReference type="InterPro" id="IPR001185">
    <property type="entry name" value="MS_channel"/>
</dbReference>
<proteinExistence type="inferred from homology"/>
<dbReference type="PROSITE" id="PS01327">
    <property type="entry name" value="MSCL"/>
    <property type="match status" value="1"/>
</dbReference>
<evidence type="ECO:0000256" key="7">
    <source>
        <dbReference type="ARBA" id="ARBA00023065"/>
    </source>
</evidence>
<evidence type="ECO:0000256" key="4">
    <source>
        <dbReference type="ARBA" id="ARBA00022475"/>
    </source>
</evidence>
<organism evidence="11 12">
    <name type="scientific">Paludisphaera mucosa</name>
    <dbReference type="NCBI Taxonomy" id="3030827"/>
    <lineage>
        <taxon>Bacteria</taxon>
        <taxon>Pseudomonadati</taxon>
        <taxon>Planctomycetota</taxon>
        <taxon>Planctomycetia</taxon>
        <taxon>Isosphaerales</taxon>
        <taxon>Isosphaeraceae</taxon>
        <taxon>Paludisphaera</taxon>
    </lineage>
</organism>
<evidence type="ECO:0000256" key="1">
    <source>
        <dbReference type="ARBA" id="ARBA00004651"/>
    </source>
</evidence>
<comment type="similarity">
    <text evidence="2 10">Belongs to the MscL family.</text>
</comment>
<keyword evidence="3 10" id="KW-0813">Transport</keyword>
<gene>
    <name evidence="10 11" type="primary">mscL</name>
    <name evidence="11" type="ORF">PZE19_09350</name>
</gene>
<keyword evidence="5 10" id="KW-0812">Transmembrane</keyword>
<keyword evidence="6 10" id="KW-1133">Transmembrane helix</keyword>
<dbReference type="InterPro" id="IPR019823">
    <property type="entry name" value="Mechanosensitive_channel_CS"/>
</dbReference>
<dbReference type="Gene3D" id="1.10.1200.120">
    <property type="entry name" value="Large-conductance mechanosensitive channel, MscL, domain 1"/>
    <property type="match status" value="1"/>
</dbReference>
<keyword evidence="9 10" id="KW-0407">Ion channel</keyword>
<evidence type="ECO:0000256" key="2">
    <source>
        <dbReference type="ARBA" id="ARBA00007254"/>
    </source>
</evidence>
<dbReference type="HAMAP" id="MF_00115">
    <property type="entry name" value="MscL"/>
    <property type="match status" value="1"/>
</dbReference>